<dbReference type="InterPro" id="IPR028098">
    <property type="entry name" value="Glyco_trans_4-like_N"/>
</dbReference>
<gene>
    <name evidence="4" type="ORF">SAMN04488598_10717</name>
    <name evidence="5" type="ORF">SAMN04515652_10817</name>
</gene>
<dbReference type="CDD" id="cd03809">
    <property type="entry name" value="GT4_MtfB-like"/>
    <property type="match status" value="1"/>
</dbReference>
<dbReference type="PANTHER" id="PTHR46401">
    <property type="entry name" value="GLYCOSYLTRANSFERASE WBBK-RELATED"/>
    <property type="match status" value="1"/>
</dbReference>
<proteinExistence type="predicted"/>
<dbReference type="SUPFAM" id="SSF53756">
    <property type="entry name" value="UDP-Glycosyltransferase/glycogen phosphorylase"/>
    <property type="match status" value="1"/>
</dbReference>
<dbReference type="Pfam" id="PF13439">
    <property type="entry name" value="Glyco_transf_4"/>
    <property type="match status" value="1"/>
</dbReference>
<dbReference type="GO" id="GO:0009103">
    <property type="term" value="P:lipopolysaccharide biosynthetic process"/>
    <property type="evidence" value="ECO:0007669"/>
    <property type="project" value="TreeGrafter"/>
</dbReference>
<reference evidence="6 7" key="1">
    <citation type="submission" date="2016-10" db="EMBL/GenBank/DDBJ databases">
        <authorList>
            <person name="Varghese N."/>
            <person name="Submissions S."/>
        </authorList>
    </citation>
    <scope>NUCLEOTIDE SEQUENCE [LARGE SCALE GENOMIC DNA]</scope>
    <source>
        <strain evidence="4 7">WG2</strain>
        <strain evidence="5 6">WG5</strain>
    </source>
</reference>
<dbReference type="Pfam" id="PF00534">
    <property type="entry name" value="Glycos_transf_1"/>
    <property type="match status" value="1"/>
</dbReference>
<evidence type="ECO:0000313" key="6">
    <source>
        <dbReference type="Proteomes" id="UP000198612"/>
    </source>
</evidence>
<evidence type="ECO:0000313" key="4">
    <source>
        <dbReference type="EMBL" id="SDF15437.1"/>
    </source>
</evidence>
<evidence type="ECO:0000259" key="3">
    <source>
        <dbReference type="Pfam" id="PF13439"/>
    </source>
</evidence>
<dbReference type="PANTHER" id="PTHR46401:SF2">
    <property type="entry name" value="GLYCOSYLTRANSFERASE WBBK-RELATED"/>
    <property type="match status" value="1"/>
</dbReference>
<organism evidence="5 6">
    <name type="scientific">Halanaerobium congolense</name>
    <dbReference type="NCBI Taxonomy" id="54121"/>
    <lineage>
        <taxon>Bacteria</taxon>
        <taxon>Bacillati</taxon>
        <taxon>Bacillota</taxon>
        <taxon>Clostridia</taxon>
        <taxon>Halanaerobiales</taxon>
        <taxon>Halanaerobiaceae</taxon>
        <taxon>Halanaerobium</taxon>
    </lineage>
</organism>
<dbReference type="InterPro" id="IPR001296">
    <property type="entry name" value="Glyco_trans_1"/>
</dbReference>
<sequence length="382" mass="44694">MVKIKVAIDLLFLRPNKVGGTESYLRNLLKGFQTLDDKNNYYLFVSKNNCRQFEIDYKNFNVIKCSIDNSNRLKRLLYQNYRLPQKIKKVNPDIMFFPTYTRCLNKLNGIKVISNIHDLQYKYYPEYFNIAKKIIFNIFYSVSIKKSDYLITISDSVKDDINKFFGDKYKNKMKTIHNPIDFDKISKRNYTGSFKKIDVEKTKYILSVASLLPHKNITTLIKAFNYYEKKNNSNFKLVLVGLKDKSTNKITKLLSKFNLENKVIIPGYVSNEVLASLYSNALLFISPSKFEGFGMPPIEAMYNKIPVITTRCASLPEVTLEQAYYYDPPEDYEKLANKINEVINNYPSDEKLNKIAGKAYKNYNLKKIAQEYINFFEEVLNN</sequence>
<dbReference type="RefSeq" id="WP_089719685.1">
    <property type="nucleotide sequence ID" value="NZ_FNBJ01000007.1"/>
</dbReference>
<dbReference type="Proteomes" id="UP000199519">
    <property type="component" value="Unassembled WGS sequence"/>
</dbReference>
<name>A0A1H9ZQS7_9FIRM</name>
<evidence type="ECO:0000313" key="5">
    <source>
        <dbReference type="EMBL" id="SES84021.1"/>
    </source>
</evidence>
<evidence type="ECO:0000259" key="2">
    <source>
        <dbReference type="Pfam" id="PF00534"/>
    </source>
</evidence>
<evidence type="ECO:0000313" key="7">
    <source>
        <dbReference type="Proteomes" id="UP000199519"/>
    </source>
</evidence>
<dbReference type="Proteomes" id="UP000198612">
    <property type="component" value="Unassembled WGS sequence"/>
</dbReference>
<accession>A0A1H9ZQS7</accession>
<keyword evidence="7" id="KW-1185">Reference proteome</keyword>
<dbReference type="AlphaFoldDB" id="A0A1H9ZQS7"/>
<feature type="domain" description="Glycosyltransferase subfamily 4-like N-terminal" evidence="3">
    <location>
        <begin position="18"/>
        <end position="183"/>
    </location>
</feature>
<protein>
    <submittedName>
        <fullName evidence="5">Glycosyltransferase involved in cell wall bisynthesis</fullName>
    </submittedName>
</protein>
<keyword evidence="1 5" id="KW-0808">Transferase</keyword>
<dbReference type="Gene3D" id="3.40.50.2000">
    <property type="entry name" value="Glycogen Phosphorylase B"/>
    <property type="match status" value="2"/>
</dbReference>
<feature type="domain" description="Glycosyl transferase family 1" evidence="2">
    <location>
        <begin position="199"/>
        <end position="356"/>
    </location>
</feature>
<dbReference type="EMBL" id="FNBJ01000007">
    <property type="protein sequence ID" value="SDF15437.1"/>
    <property type="molecule type" value="Genomic_DNA"/>
</dbReference>
<evidence type="ECO:0000256" key="1">
    <source>
        <dbReference type="ARBA" id="ARBA00022679"/>
    </source>
</evidence>
<dbReference type="EMBL" id="FOHG01000008">
    <property type="protein sequence ID" value="SES84021.1"/>
    <property type="molecule type" value="Genomic_DNA"/>
</dbReference>
<dbReference type="GO" id="GO:0016757">
    <property type="term" value="F:glycosyltransferase activity"/>
    <property type="evidence" value="ECO:0007669"/>
    <property type="project" value="InterPro"/>
</dbReference>